<proteinExistence type="predicted"/>
<evidence type="ECO:0000259" key="1">
    <source>
        <dbReference type="Pfam" id="PF01593"/>
    </source>
</evidence>
<evidence type="ECO:0000313" key="2">
    <source>
        <dbReference type="EMBL" id="GFU06876.1"/>
    </source>
</evidence>
<dbReference type="AlphaFoldDB" id="A0A8X6UD97"/>
<name>A0A8X6UD97_NEPPI</name>
<dbReference type="Gene3D" id="3.50.50.60">
    <property type="entry name" value="FAD/NAD(P)-binding domain"/>
    <property type="match status" value="2"/>
</dbReference>
<protein>
    <recommendedName>
        <fullName evidence="1">Amine oxidase domain-containing protein</fullName>
    </recommendedName>
</protein>
<dbReference type="Gene3D" id="3.90.660.10">
    <property type="match status" value="2"/>
</dbReference>
<dbReference type="InterPro" id="IPR050281">
    <property type="entry name" value="Flavin_monoamine_oxidase"/>
</dbReference>
<reference evidence="2" key="1">
    <citation type="submission" date="2020-08" db="EMBL/GenBank/DDBJ databases">
        <title>Multicomponent nature underlies the extraordinary mechanical properties of spider dragline silk.</title>
        <authorList>
            <person name="Kono N."/>
            <person name="Nakamura H."/>
            <person name="Mori M."/>
            <person name="Yoshida Y."/>
            <person name="Ohtoshi R."/>
            <person name="Malay A.D."/>
            <person name="Moran D.A.P."/>
            <person name="Tomita M."/>
            <person name="Numata K."/>
            <person name="Arakawa K."/>
        </authorList>
    </citation>
    <scope>NUCLEOTIDE SEQUENCE</scope>
</reference>
<organism evidence="2 3">
    <name type="scientific">Nephila pilipes</name>
    <name type="common">Giant wood spider</name>
    <name type="synonym">Nephila maculata</name>
    <dbReference type="NCBI Taxonomy" id="299642"/>
    <lineage>
        <taxon>Eukaryota</taxon>
        <taxon>Metazoa</taxon>
        <taxon>Ecdysozoa</taxon>
        <taxon>Arthropoda</taxon>
        <taxon>Chelicerata</taxon>
        <taxon>Arachnida</taxon>
        <taxon>Araneae</taxon>
        <taxon>Araneomorphae</taxon>
        <taxon>Entelegynae</taxon>
        <taxon>Araneoidea</taxon>
        <taxon>Nephilidae</taxon>
        <taxon>Nephila</taxon>
    </lineage>
</organism>
<dbReference type="InterPro" id="IPR002937">
    <property type="entry name" value="Amino_oxidase"/>
</dbReference>
<dbReference type="SUPFAM" id="SSF54373">
    <property type="entry name" value="FAD-linked reductases, C-terminal domain"/>
    <property type="match status" value="2"/>
</dbReference>
<accession>A0A8X6UD97</accession>
<dbReference type="PANTHER" id="PTHR10742:SF416">
    <property type="entry name" value="SPERMINE OXIDASE"/>
    <property type="match status" value="1"/>
</dbReference>
<dbReference type="SUPFAM" id="SSF51905">
    <property type="entry name" value="FAD/NAD(P)-binding domain"/>
    <property type="match status" value="2"/>
</dbReference>
<gene>
    <name evidence="2" type="primary">PAOX</name>
    <name evidence="2" type="ORF">NPIL_304161</name>
</gene>
<dbReference type="GO" id="GO:0046592">
    <property type="term" value="F:polyamine oxidase activity"/>
    <property type="evidence" value="ECO:0007669"/>
    <property type="project" value="TreeGrafter"/>
</dbReference>
<dbReference type="EMBL" id="BMAW01077541">
    <property type="protein sequence ID" value="GFU06876.1"/>
    <property type="molecule type" value="Genomic_DNA"/>
</dbReference>
<comment type="caution">
    <text evidence="2">The sequence shown here is derived from an EMBL/GenBank/DDBJ whole genome shotgun (WGS) entry which is preliminary data.</text>
</comment>
<dbReference type="Pfam" id="PF01593">
    <property type="entry name" value="Amino_oxidase"/>
    <property type="match status" value="2"/>
</dbReference>
<dbReference type="OrthoDB" id="5046242at2759"/>
<dbReference type="Proteomes" id="UP000887013">
    <property type="component" value="Unassembled WGS sequence"/>
</dbReference>
<dbReference type="InterPro" id="IPR036188">
    <property type="entry name" value="FAD/NAD-bd_sf"/>
</dbReference>
<sequence>MTQFNDYCVTKNGKIFEKRIIIIGAGISGLACGYRLKILGFQNVKILEARNRVGGRIHGINTGSAYIEMGAQWIHGQTDNVIYKIADSKGLVNKDAFNYLEGVRSFSNFDCGERIALTELFNFLEDKVNNYSGNFSSNSVFTFVNEQFQNFLSHLAPCNITDRLNEGFEWYCKFLCEVNGCQNLSTLSLNLLNNYKECDDNQTIEVKNGFSSLLNVFLDVLHPNWIVKSKLVTKIDWSDFKIDINELNYDYKSSLSNAKVKKEIRVICQDDEIFTADHVVVTVPLGCLKKYGQSFFIPSLCNDKLKAIHCLGFGAVNKVYLEFQEIFWESNSVFNVLWQKTYDEEFLNEAPVKCYAYCWLKHVGRFAYTPNHPNLLCAWISGEGAVQMESLSDDKIIDDCLKLLQLMLGKQIATPSRIYRSSWMSDPLSCGSYSYLSVDCEKENVTHLDLAEPEYADSPCSKHPVLLFAGEATHDKYFSTVHGAYETGLREAERIFQHYRNINAINLINNLESIPIRMSNVSLNKKSVRDNLHVVIVGAGIAGLSCGLQLCKNNFTEITILEAQDKVGGRLSTVRFNDCFLELGAQWIHGSNNPLFNFSKTNKLLPQVLEEKAYEGKGIFCTSNGNIIEPSIVEEVKKIVNNSKSELEKGRYDAKKIDSVLKFFSRAFSSYISQCSDDSSIDIKKALFNWYIKFESIDNASDDLNDIAIQSFTEWDECPEELYHIEFSNGFSSLLDAVLSQLSSDVVHLNTPVKCVKWSKNLNDNFYNQMFVKNRSEDSFPVVLECDNGERFYADSVIVTASVGFLKENIDSFFSPSLPQNKLEAFASVGFGTVNKIFLIYDKPFWTSDDLGFQLIWEKTRSEQCDKLSTENPWVHDITGFDVVQKYPNILLGWIGGKGAIMMESIDEGTISTACSDLLRIFLKRPDIPIPTKVLRSCWYSNPYIRGSYSNRTLNYYEKNSSLSDLRHPLYLNIGSKNREKWPVVFFAGEAFDEVSFSSAHGAFQSGLKVADELTKSCLKLEASEGNRKKSV</sequence>
<feature type="domain" description="Amine oxidase" evidence="1">
    <location>
        <begin position="541"/>
        <end position="1014"/>
    </location>
</feature>
<feature type="domain" description="Amine oxidase" evidence="1">
    <location>
        <begin position="27"/>
        <end position="495"/>
    </location>
</feature>
<evidence type="ECO:0000313" key="3">
    <source>
        <dbReference type="Proteomes" id="UP000887013"/>
    </source>
</evidence>
<dbReference type="PANTHER" id="PTHR10742">
    <property type="entry name" value="FLAVIN MONOAMINE OXIDASE"/>
    <property type="match status" value="1"/>
</dbReference>
<keyword evidence="3" id="KW-1185">Reference proteome</keyword>